<keyword evidence="3" id="KW-1185">Reference proteome</keyword>
<dbReference type="GeneID" id="54481298"/>
<evidence type="ECO:0000256" key="1">
    <source>
        <dbReference type="SAM" id="SignalP"/>
    </source>
</evidence>
<dbReference type="EMBL" id="ML996567">
    <property type="protein sequence ID" value="KAF2761286.1"/>
    <property type="molecule type" value="Genomic_DNA"/>
</dbReference>
<dbReference type="Proteomes" id="UP000799437">
    <property type="component" value="Unassembled WGS sequence"/>
</dbReference>
<feature type="chain" id="PRO_5025472316" evidence="1">
    <location>
        <begin position="25"/>
        <end position="71"/>
    </location>
</feature>
<keyword evidence="1" id="KW-0732">Signal</keyword>
<accession>A0A6A6WH25</accession>
<gene>
    <name evidence="2" type="ORF">EJ05DRAFT_258614</name>
</gene>
<dbReference type="AlphaFoldDB" id="A0A6A6WH25"/>
<sequence>MNMAFGTLIITLAACLELENLSLAAEAFSTRRISSLRPYNDDPVISSLPLSTPTYVSHRLHKSRYHLPIDI</sequence>
<organism evidence="2 3">
    <name type="scientific">Pseudovirgaria hyperparasitica</name>
    <dbReference type="NCBI Taxonomy" id="470096"/>
    <lineage>
        <taxon>Eukaryota</taxon>
        <taxon>Fungi</taxon>
        <taxon>Dikarya</taxon>
        <taxon>Ascomycota</taxon>
        <taxon>Pezizomycotina</taxon>
        <taxon>Dothideomycetes</taxon>
        <taxon>Dothideomycetes incertae sedis</taxon>
        <taxon>Acrospermales</taxon>
        <taxon>Acrospermaceae</taxon>
        <taxon>Pseudovirgaria</taxon>
    </lineage>
</organism>
<feature type="signal peptide" evidence="1">
    <location>
        <begin position="1"/>
        <end position="24"/>
    </location>
</feature>
<dbReference type="RefSeq" id="XP_033603737.1">
    <property type="nucleotide sequence ID" value="XM_033740244.1"/>
</dbReference>
<proteinExistence type="predicted"/>
<evidence type="ECO:0000313" key="3">
    <source>
        <dbReference type="Proteomes" id="UP000799437"/>
    </source>
</evidence>
<protein>
    <submittedName>
        <fullName evidence="2">Uncharacterized protein</fullName>
    </submittedName>
</protein>
<name>A0A6A6WH25_9PEZI</name>
<evidence type="ECO:0000313" key="2">
    <source>
        <dbReference type="EMBL" id="KAF2761286.1"/>
    </source>
</evidence>
<reference evidence="2" key="1">
    <citation type="journal article" date="2020" name="Stud. Mycol.">
        <title>101 Dothideomycetes genomes: a test case for predicting lifestyles and emergence of pathogens.</title>
        <authorList>
            <person name="Haridas S."/>
            <person name="Albert R."/>
            <person name="Binder M."/>
            <person name="Bloem J."/>
            <person name="Labutti K."/>
            <person name="Salamov A."/>
            <person name="Andreopoulos B."/>
            <person name="Baker S."/>
            <person name="Barry K."/>
            <person name="Bills G."/>
            <person name="Bluhm B."/>
            <person name="Cannon C."/>
            <person name="Castanera R."/>
            <person name="Culley D."/>
            <person name="Daum C."/>
            <person name="Ezra D."/>
            <person name="Gonzalez J."/>
            <person name="Henrissat B."/>
            <person name="Kuo A."/>
            <person name="Liang C."/>
            <person name="Lipzen A."/>
            <person name="Lutzoni F."/>
            <person name="Magnuson J."/>
            <person name="Mondo S."/>
            <person name="Nolan M."/>
            <person name="Ohm R."/>
            <person name="Pangilinan J."/>
            <person name="Park H.-J."/>
            <person name="Ramirez L."/>
            <person name="Alfaro M."/>
            <person name="Sun H."/>
            <person name="Tritt A."/>
            <person name="Yoshinaga Y."/>
            <person name="Zwiers L.-H."/>
            <person name="Turgeon B."/>
            <person name="Goodwin S."/>
            <person name="Spatafora J."/>
            <person name="Crous P."/>
            <person name="Grigoriev I."/>
        </authorList>
    </citation>
    <scope>NUCLEOTIDE SEQUENCE</scope>
    <source>
        <strain evidence="2">CBS 121739</strain>
    </source>
</reference>